<proteinExistence type="predicted"/>
<dbReference type="AlphaFoldDB" id="S7Z6C4"/>
<evidence type="ECO:0000313" key="3">
    <source>
        <dbReference type="Proteomes" id="UP000019376"/>
    </source>
</evidence>
<feature type="region of interest" description="Disordered" evidence="1">
    <location>
        <begin position="81"/>
        <end position="100"/>
    </location>
</feature>
<dbReference type="EMBL" id="KB644408">
    <property type="protein sequence ID" value="EPS25684.1"/>
    <property type="molecule type" value="Genomic_DNA"/>
</dbReference>
<evidence type="ECO:0000256" key="1">
    <source>
        <dbReference type="SAM" id="MobiDB-lite"/>
    </source>
</evidence>
<gene>
    <name evidence="2" type="ORF">PDE_00618</name>
</gene>
<evidence type="ECO:0000313" key="2">
    <source>
        <dbReference type="EMBL" id="EPS25684.1"/>
    </source>
</evidence>
<reference evidence="2 3" key="1">
    <citation type="journal article" date="2013" name="PLoS ONE">
        <title>Genomic and secretomic analyses reveal unique features of the lignocellulolytic enzyme system of Penicillium decumbens.</title>
        <authorList>
            <person name="Liu G."/>
            <person name="Zhang L."/>
            <person name="Wei X."/>
            <person name="Zou G."/>
            <person name="Qin Y."/>
            <person name="Ma L."/>
            <person name="Li J."/>
            <person name="Zheng H."/>
            <person name="Wang S."/>
            <person name="Wang C."/>
            <person name="Xun L."/>
            <person name="Zhao G.-P."/>
            <person name="Zhou Z."/>
            <person name="Qu Y."/>
        </authorList>
    </citation>
    <scope>NUCLEOTIDE SEQUENCE [LARGE SCALE GENOMIC DNA]</scope>
    <source>
        <strain evidence="3">114-2 / CGMCC 5302</strain>
    </source>
</reference>
<sequence length="100" mass="11666">MHSRMIARRIQCRKKFADAAEEAINSKDKRGLRNRAEAAVKRQSSVKGKEVRWVRRRTQNGRRSIRRVWCGKGRIGGLQLQVQKTHKQRTADSKRKGQLD</sequence>
<name>S7Z6C4_PENO1</name>
<organism evidence="2 3">
    <name type="scientific">Penicillium oxalicum (strain 114-2 / CGMCC 5302)</name>
    <name type="common">Penicillium decumbens</name>
    <dbReference type="NCBI Taxonomy" id="933388"/>
    <lineage>
        <taxon>Eukaryota</taxon>
        <taxon>Fungi</taxon>
        <taxon>Dikarya</taxon>
        <taxon>Ascomycota</taxon>
        <taxon>Pezizomycotina</taxon>
        <taxon>Eurotiomycetes</taxon>
        <taxon>Eurotiomycetidae</taxon>
        <taxon>Eurotiales</taxon>
        <taxon>Aspergillaceae</taxon>
        <taxon>Penicillium</taxon>
    </lineage>
</organism>
<keyword evidence="3" id="KW-1185">Reference proteome</keyword>
<protein>
    <submittedName>
        <fullName evidence="2">Uncharacterized protein</fullName>
    </submittedName>
</protein>
<feature type="compositionally biased region" description="Basic and acidic residues" evidence="1">
    <location>
        <begin position="89"/>
        <end position="100"/>
    </location>
</feature>
<dbReference type="HOGENOM" id="CLU_2307013_0_0_1"/>
<accession>S7Z6C4</accession>
<dbReference type="Proteomes" id="UP000019376">
    <property type="component" value="Unassembled WGS sequence"/>
</dbReference>